<gene>
    <name evidence="2" type="ORF">Poly21_29500</name>
</gene>
<keyword evidence="1" id="KW-1133">Transmembrane helix</keyword>
<dbReference type="RefSeq" id="WP_146407548.1">
    <property type="nucleotide sequence ID" value="NZ_SJPU01000002.1"/>
</dbReference>
<evidence type="ECO:0000256" key="1">
    <source>
        <dbReference type="SAM" id="Phobius"/>
    </source>
</evidence>
<protein>
    <recommendedName>
        <fullName evidence="4">AhpC/TSA family protein</fullName>
    </recommendedName>
</protein>
<reference evidence="2 3" key="1">
    <citation type="journal article" date="2020" name="Antonie Van Leeuwenhoek">
        <title>Rhodopirellula heiligendammensis sp. nov., Rhodopirellula pilleata sp. nov., and Rhodopirellula solitaria sp. nov. isolated from natural or artificial marine surfaces in Northern Germany and California, USA, and emended description of the genus Rhodopirellula.</title>
        <authorList>
            <person name="Kallscheuer N."/>
            <person name="Wiegand S."/>
            <person name="Jogler M."/>
            <person name="Boedeker C."/>
            <person name="Peeters S.H."/>
            <person name="Rast P."/>
            <person name="Heuer A."/>
            <person name="Jetten M.S.M."/>
            <person name="Rohde M."/>
            <person name="Jogler C."/>
        </authorList>
    </citation>
    <scope>NUCLEOTIDE SEQUENCE [LARGE SCALE GENOMIC DNA]</scope>
    <source>
        <strain evidence="2 3">Poly21</strain>
    </source>
</reference>
<keyword evidence="1" id="KW-0472">Membrane</keyword>
<keyword evidence="3" id="KW-1185">Reference proteome</keyword>
<evidence type="ECO:0000313" key="3">
    <source>
        <dbReference type="Proteomes" id="UP000319908"/>
    </source>
</evidence>
<dbReference type="InterPro" id="IPR036249">
    <property type="entry name" value="Thioredoxin-like_sf"/>
</dbReference>
<feature type="transmembrane region" description="Helical" evidence="1">
    <location>
        <begin position="48"/>
        <end position="68"/>
    </location>
</feature>
<evidence type="ECO:0008006" key="4">
    <source>
        <dbReference type="Google" id="ProtNLM"/>
    </source>
</evidence>
<sequence length="323" mass="35801">MNYQPKNWMKYVLLAAAVYNFVWGVIAVFMPTSMLGWFGLQPSATEAVFWQCIGMIVGVFGVGFLIAATHPYRHWPIVLVGFLGKLFGLVGFAVALSSHALPAQFGWVILTNDIAWLVPFTIILWGAVLHDHAAGSAYDTPEADVPLQDLRTNTGRTMDRLASEQAQMVVFLRHSGCTFCREALAEISLRRNEIEAAGCGIVLVHLGAGDGREFFAQYGMDDVPRISDPQCRLYRQFGLDLGDFRQLFGMRVWIRGIVAGLLHGHGLGWPQGNSFQMPGVFTYYQGQVIEGFQHDQASDRPDYVELAKRSSRPSPVAKAVEMA</sequence>
<dbReference type="Gene3D" id="3.40.30.10">
    <property type="entry name" value="Glutaredoxin"/>
    <property type="match status" value="1"/>
</dbReference>
<proteinExistence type="predicted"/>
<accession>A0A5C6BUM8</accession>
<feature type="transmembrane region" description="Helical" evidence="1">
    <location>
        <begin position="107"/>
        <end position="128"/>
    </location>
</feature>
<dbReference type="EMBL" id="SJPU01000002">
    <property type="protein sequence ID" value="TWU15748.1"/>
    <property type="molecule type" value="Genomic_DNA"/>
</dbReference>
<comment type="caution">
    <text evidence="2">The sequence shown here is derived from an EMBL/GenBank/DDBJ whole genome shotgun (WGS) entry which is preliminary data.</text>
</comment>
<name>A0A5C6BUM8_9BACT</name>
<dbReference type="OrthoDB" id="200319at2"/>
<evidence type="ECO:0000313" key="2">
    <source>
        <dbReference type="EMBL" id="TWU15748.1"/>
    </source>
</evidence>
<dbReference type="AlphaFoldDB" id="A0A5C6BUM8"/>
<dbReference type="Proteomes" id="UP000319908">
    <property type="component" value="Unassembled WGS sequence"/>
</dbReference>
<dbReference type="SUPFAM" id="SSF52833">
    <property type="entry name" value="Thioredoxin-like"/>
    <property type="match status" value="1"/>
</dbReference>
<organism evidence="2 3">
    <name type="scientific">Allorhodopirellula heiligendammensis</name>
    <dbReference type="NCBI Taxonomy" id="2714739"/>
    <lineage>
        <taxon>Bacteria</taxon>
        <taxon>Pseudomonadati</taxon>
        <taxon>Planctomycetota</taxon>
        <taxon>Planctomycetia</taxon>
        <taxon>Pirellulales</taxon>
        <taxon>Pirellulaceae</taxon>
        <taxon>Allorhodopirellula</taxon>
    </lineage>
</organism>
<feature type="transmembrane region" description="Helical" evidence="1">
    <location>
        <begin position="75"/>
        <end position="95"/>
    </location>
</feature>
<feature type="transmembrane region" description="Helical" evidence="1">
    <location>
        <begin position="12"/>
        <end position="36"/>
    </location>
</feature>
<keyword evidence="1" id="KW-0812">Transmembrane</keyword>